<evidence type="ECO:0000313" key="3">
    <source>
        <dbReference type="EMBL" id="MCD9097521.1"/>
    </source>
</evidence>
<evidence type="ECO:0000313" key="4">
    <source>
        <dbReference type="Proteomes" id="UP001430360"/>
    </source>
</evidence>
<keyword evidence="2" id="KW-0812">Transmembrane</keyword>
<keyword evidence="4" id="KW-1185">Reference proteome</keyword>
<keyword evidence="2" id="KW-1133">Transmembrane helix</keyword>
<protein>
    <recommendedName>
        <fullName evidence="5">CAP-Gly protein</fullName>
    </recommendedName>
</protein>
<evidence type="ECO:0000256" key="1">
    <source>
        <dbReference type="SAM" id="Coils"/>
    </source>
</evidence>
<sequence>MTLVATAEHYDARRASWGSIIGGVVTVLAVSILLSLLTTALGFGVADPMSSDPLDGVGAAFGIGSAITLLIALAAGGFVAGRLAGRSGMAHGFLVWATSLIFAAVLASMAIGGTARLAGSAIGGVFSAAGSVASAAGSAAGGAASGLGGVAERIGAELDIDTELDGERIEQNVADVLRDTGAESLQPEYLRSQLEGARDDAGRAVRRLASNPNEFSAITDELTAALRTRVEAVGKDVDREAVVNALVENTDMTRAEAETEADRLIARFEETRRTANERLAALETRVEEARQQMTEFEAKAREQADKAAGAIARSALWAFFALLLGAAASAGAGLLGSRTRLREDTVVHTRSTTPRV</sequence>
<accession>A0ABS8UDE5</accession>
<keyword evidence="1" id="KW-0175">Coiled coil</keyword>
<feature type="transmembrane region" description="Helical" evidence="2">
    <location>
        <begin position="93"/>
        <end position="112"/>
    </location>
</feature>
<feature type="coiled-coil region" evidence="1">
    <location>
        <begin position="247"/>
        <end position="306"/>
    </location>
</feature>
<dbReference type="EMBL" id="JAJQKU010000003">
    <property type="protein sequence ID" value="MCD9097521.1"/>
    <property type="molecule type" value="Genomic_DNA"/>
</dbReference>
<reference evidence="3" key="1">
    <citation type="submission" date="2021-12" db="EMBL/GenBank/DDBJ databases">
        <authorList>
            <person name="Ulrich A."/>
        </authorList>
    </citation>
    <scope>NUCLEOTIDE SEQUENCE</scope>
    <source>
        <strain evidence="3">A1P009</strain>
    </source>
</reference>
<feature type="transmembrane region" description="Helical" evidence="2">
    <location>
        <begin position="315"/>
        <end position="335"/>
    </location>
</feature>
<reference evidence="3" key="2">
    <citation type="journal article" date="2022" name="Syst. Appl. Microbiol.">
        <title>Physiological and genomic characterisation of Luteimonas fraxinea sp. nov., a bacterial species associated with trees tolerant to ash dieback.</title>
        <authorList>
            <person name="Ulrich K."/>
            <person name="Becker R."/>
            <person name="Behrendt U."/>
            <person name="Kube M."/>
            <person name="Schneck V."/>
            <person name="Ulrich A."/>
        </authorList>
    </citation>
    <scope>NUCLEOTIDE SEQUENCE</scope>
    <source>
        <strain evidence="3">A1P009</strain>
    </source>
</reference>
<feature type="transmembrane region" description="Helical" evidence="2">
    <location>
        <begin position="20"/>
        <end position="45"/>
    </location>
</feature>
<comment type="caution">
    <text evidence="3">The sequence shown here is derived from an EMBL/GenBank/DDBJ whole genome shotgun (WGS) entry which is preliminary data.</text>
</comment>
<evidence type="ECO:0008006" key="5">
    <source>
        <dbReference type="Google" id="ProtNLM"/>
    </source>
</evidence>
<evidence type="ECO:0000256" key="2">
    <source>
        <dbReference type="SAM" id="Phobius"/>
    </source>
</evidence>
<proteinExistence type="predicted"/>
<keyword evidence="2" id="KW-0472">Membrane</keyword>
<name>A0ABS8UDE5_9GAMM</name>
<organism evidence="3 4">
    <name type="scientific">Luteimonas fraxinea</name>
    <dbReference type="NCBI Taxonomy" id="2901869"/>
    <lineage>
        <taxon>Bacteria</taxon>
        <taxon>Pseudomonadati</taxon>
        <taxon>Pseudomonadota</taxon>
        <taxon>Gammaproteobacteria</taxon>
        <taxon>Lysobacterales</taxon>
        <taxon>Lysobacteraceae</taxon>
        <taxon>Luteimonas</taxon>
    </lineage>
</organism>
<dbReference type="RefSeq" id="WP_232136572.1">
    <property type="nucleotide sequence ID" value="NZ_CP089507.1"/>
</dbReference>
<feature type="transmembrane region" description="Helical" evidence="2">
    <location>
        <begin position="57"/>
        <end position="81"/>
    </location>
</feature>
<gene>
    <name evidence="3" type="ORF">LTT95_11290</name>
</gene>
<dbReference type="Proteomes" id="UP001430360">
    <property type="component" value="Unassembled WGS sequence"/>
</dbReference>